<dbReference type="Gene3D" id="3.40.190.10">
    <property type="entry name" value="Periplasmic binding protein-like II"/>
    <property type="match status" value="2"/>
</dbReference>
<dbReference type="PANTHER" id="PTHR42941">
    <property type="entry name" value="SLL1037 PROTEIN"/>
    <property type="match status" value="1"/>
</dbReference>
<name>W4LYL1_ENTF1</name>
<dbReference type="InterPro" id="IPR011852">
    <property type="entry name" value="TRAP_TAXI"/>
</dbReference>
<protein>
    <submittedName>
        <fullName evidence="1">C4-dicarboxylate ABC transporter substrate-binding protein</fullName>
    </submittedName>
</protein>
<dbReference type="SUPFAM" id="SSF53850">
    <property type="entry name" value="Periplasmic binding protein-like II"/>
    <property type="match status" value="1"/>
</dbReference>
<dbReference type="Proteomes" id="UP000019141">
    <property type="component" value="Unassembled WGS sequence"/>
</dbReference>
<keyword evidence="2" id="KW-1185">Reference proteome</keyword>
<organism evidence="1 2">
    <name type="scientific">Entotheonella factor</name>
    <dbReference type="NCBI Taxonomy" id="1429438"/>
    <lineage>
        <taxon>Bacteria</taxon>
        <taxon>Pseudomonadati</taxon>
        <taxon>Nitrospinota/Tectimicrobiota group</taxon>
        <taxon>Candidatus Tectimicrobiota</taxon>
        <taxon>Candidatus Entotheonellia</taxon>
        <taxon>Candidatus Entotheonellales</taxon>
        <taxon>Candidatus Entotheonellaceae</taxon>
        <taxon>Candidatus Entotheonella</taxon>
    </lineage>
</organism>
<dbReference type="EMBL" id="AZHW01000068">
    <property type="protein sequence ID" value="ETX03189.1"/>
    <property type="molecule type" value="Genomic_DNA"/>
</dbReference>
<comment type="caution">
    <text evidence="1">The sequence shown here is derived from an EMBL/GenBank/DDBJ whole genome shotgun (WGS) entry which is preliminary data.</text>
</comment>
<proteinExistence type="predicted"/>
<dbReference type="Pfam" id="PF16868">
    <property type="entry name" value="NMT1_3"/>
    <property type="match status" value="1"/>
</dbReference>
<sequence length="333" mass="36841">MMSIHHRHGLIVVLFMICLTTAILHGNTMASDKTTVVTIGTSSVTDLYYPTGGAISRMINAKRQQYRVRALVEPTEGSVDNVNAVMEGHLTFSIVQSDHQYQAWKGLAKWKNQGRQKTLRSVLSIYAEHIILVASEKSGIKKLTDLVGNRVNIGNPGSQHYQNAIDIVQAIGLDAQKDFIAETFKSKDSSRLLQNGRIDAFFYTAQHPSRVIQEATSGTIKVRLIPIAGPAITTWLKTFPYYAPSQIPKTSYPHAINQEDIPTVGMKATLVTSIQAPVLVVYAMVKEVFDHFDQFKALHPAFAPLTKQNMLEGLTAPLHPGALKYYLETGLKP</sequence>
<dbReference type="NCBIfam" id="TIGR02122">
    <property type="entry name" value="TRAP_TAXI"/>
    <property type="match status" value="1"/>
</dbReference>
<dbReference type="HOGENOM" id="CLU_033215_0_1_7"/>
<accession>W4LYL1</accession>
<dbReference type="PANTHER" id="PTHR42941:SF1">
    <property type="entry name" value="SLL1037 PROTEIN"/>
    <property type="match status" value="1"/>
</dbReference>
<dbReference type="PATRIC" id="fig|1429438.4.peg.372"/>
<gene>
    <name evidence="1" type="ORF">ETSY1_00915</name>
</gene>
<evidence type="ECO:0000313" key="2">
    <source>
        <dbReference type="Proteomes" id="UP000019141"/>
    </source>
</evidence>
<reference evidence="1 2" key="1">
    <citation type="journal article" date="2014" name="Nature">
        <title>An environmental bacterial taxon with a large and distinct metabolic repertoire.</title>
        <authorList>
            <person name="Wilson M.C."/>
            <person name="Mori T."/>
            <person name="Ruckert C."/>
            <person name="Uria A.R."/>
            <person name="Helf M.J."/>
            <person name="Takada K."/>
            <person name="Gernert C."/>
            <person name="Steffens U.A."/>
            <person name="Heycke N."/>
            <person name="Schmitt S."/>
            <person name="Rinke C."/>
            <person name="Helfrich E.J."/>
            <person name="Brachmann A.O."/>
            <person name="Gurgui C."/>
            <person name="Wakimoto T."/>
            <person name="Kracht M."/>
            <person name="Crusemann M."/>
            <person name="Hentschel U."/>
            <person name="Abe I."/>
            <person name="Matsunaga S."/>
            <person name="Kalinowski J."/>
            <person name="Takeyama H."/>
            <person name="Piel J."/>
        </authorList>
    </citation>
    <scope>NUCLEOTIDE SEQUENCE [LARGE SCALE GENOMIC DNA]</scope>
    <source>
        <strain evidence="2">TSY1</strain>
    </source>
</reference>
<dbReference type="AlphaFoldDB" id="W4LYL1"/>
<evidence type="ECO:0000313" key="1">
    <source>
        <dbReference type="EMBL" id="ETX03189.1"/>
    </source>
</evidence>